<sequence>MLSSSFFSFSLQAFHSSMSSLVLSFKISYHISSSIEQFDPVSSMRDTSGSYFAFPFNTLMLEEDADVGVLDVLLPTSLNERPLALGIAKRAVVVVLCTGVTPRQGGNVRG</sequence>
<reference evidence="1" key="1">
    <citation type="journal article" date="2022" name="Int. J. Mol. Sci.">
        <title>Draft Genome of Tanacetum Coccineum: Genomic Comparison of Closely Related Tanacetum-Family Plants.</title>
        <authorList>
            <person name="Yamashiro T."/>
            <person name="Shiraishi A."/>
            <person name="Nakayama K."/>
            <person name="Satake H."/>
        </authorList>
    </citation>
    <scope>NUCLEOTIDE SEQUENCE</scope>
</reference>
<reference evidence="1" key="2">
    <citation type="submission" date="2022-01" db="EMBL/GenBank/DDBJ databases">
        <authorList>
            <person name="Yamashiro T."/>
            <person name="Shiraishi A."/>
            <person name="Satake H."/>
            <person name="Nakayama K."/>
        </authorList>
    </citation>
    <scope>NUCLEOTIDE SEQUENCE</scope>
</reference>
<protein>
    <submittedName>
        <fullName evidence="1">Uncharacterized protein</fullName>
    </submittedName>
</protein>
<keyword evidence="2" id="KW-1185">Reference proteome</keyword>
<dbReference type="Proteomes" id="UP001151760">
    <property type="component" value="Unassembled WGS sequence"/>
</dbReference>
<accession>A0ABQ5D2B9</accession>
<comment type="caution">
    <text evidence="1">The sequence shown here is derived from an EMBL/GenBank/DDBJ whole genome shotgun (WGS) entry which is preliminary data.</text>
</comment>
<dbReference type="EMBL" id="BQNB010014784">
    <property type="protein sequence ID" value="GJT32326.1"/>
    <property type="molecule type" value="Genomic_DNA"/>
</dbReference>
<evidence type="ECO:0000313" key="2">
    <source>
        <dbReference type="Proteomes" id="UP001151760"/>
    </source>
</evidence>
<name>A0ABQ5D2B9_9ASTR</name>
<gene>
    <name evidence="1" type="ORF">Tco_0922745</name>
</gene>
<proteinExistence type="predicted"/>
<organism evidence="1 2">
    <name type="scientific">Tanacetum coccineum</name>
    <dbReference type="NCBI Taxonomy" id="301880"/>
    <lineage>
        <taxon>Eukaryota</taxon>
        <taxon>Viridiplantae</taxon>
        <taxon>Streptophyta</taxon>
        <taxon>Embryophyta</taxon>
        <taxon>Tracheophyta</taxon>
        <taxon>Spermatophyta</taxon>
        <taxon>Magnoliopsida</taxon>
        <taxon>eudicotyledons</taxon>
        <taxon>Gunneridae</taxon>
        <taxon>Pentapetalae</taxon>
        <taxon>asterids</taxon>
        <taxon>campanulids</taxon>
        <taxon>Asterales</taxon>
        <taxon>Asteraceae</taxon>
        <taxon>Asteroideae</taxon>
        <taxon>Anthemideae</taxon>
        <taxon>Anthemidinae</taxon>
        <taxon>Tanacetum</taxon>
    </lineage>
</organism>
<evidence type="ECO:0000313" key="1">
    <source>
        <dbReference type="EMBL" id="GJT32326.1"/>
    </source>
</evidence>